<feature type="compositionally biased region" description="Basic and acidic residues" evidence="8">
    <location>
        <begin position="571"/>
        <end position="584"/>
    </location>
</feature>
<evidence type="ECO:0000259" key="10">
    <source>
        <dbReference type="Pfam" id="PF00924"/>
    </source>
</evidence>
<feature type="region of interest" description="Disordered" evidence="8">
    <location>
        <begin position="571"/>
        <end position="757"/>
    </location>
</feature>
<keyword evidence="7" id="KW-0407">Ion channel</keyword>
<feature type="transmembrane region" description="Helical" evidence="9">
    <location>
        <begin position="194"/>
        <end position="218"/>
    </location>
</feature>
<evidence type="ECO:0000256" key="4">
    <source>
        <dbReference type="ARBA" id="ARBA00022989"/>
    </source>
</evidence>
<feature type="domain" description="Mechanosensitive ion channel protein 2/3 C-terminal" evidence="11">
    <location>
        <begin position="359"/>
        <end position="445"/>
    </location>
</feature>
<feature type="transmembrane region" description="Helical" evidence="9">
    <location>
        <begin position="266"/>
        <end position="285"/>
    </location>
</feature>
<comment type="subcellular location">
    <subcellularLocation>
        <location evidence="1">Membrane</location>
        <topology evidence="1">Multi-pass membrane protein</topology>
    </subcellularLocation>
</comment>
<feature type="domain" description="Mechanosensitive ion channel MscS" evidence="10">
    <location>
        <begin position="284"/>
        <end position="354"/>
    </location>
</feature>
<feature type="region of interest" description="Disordered" evidence="8">
    <location>
        <begin position="497"/>
        <end position="559"/>
    </location>
</feature>
<name>A0ABS8T7G0_DATST</name>
<feature type="domain" description="Mechanosensitive channel protein 2/3 transmembrane" evidence="12">
    <location>
        <begin position="153"/>
        <end position="282"/>
    </location>
</feature>
<dbReference type="PANTHER" id="PTHR43634:SF2">
    <property type="entry name" value="LOW CONDUCTANCE MECHANOSENSITIVE CHANNEL YNAI"/>
    <property type="match status" value="1"/>
</dbReference>
<dbReference type="Pfam" id="PF00924">
    <property type="entry name" value="MS_channel_2nd"/>
    <property type="match status" value="1"/>
</dbReference>
<feature type="compositionally biased region" description="Polar residues" evidence="8">
    <location>
        <begin position="738"/>
        <end position="757"/>
    </location>
</feature>
<gene>
    <name evidence="13" type="ORF">HAX54_004754</name>
</gene>
<dbReference type="InterPro" id="IPR056876">
    <property type="entry name" value="Msl2-3_C"/>
</dbReference>
<keyword evidence="3 9" id="KW-0812">Transmembrane</keyword>
<feature type="compositionally biased region" description="Polar residues" evidence="8">
    <location>
        <begin position="617"/>
        <end position="646"/>
    </location>
</feature>
<keyword evidence="5" id="KW-0406">Ion transport</keyword>
<keyword evidence="5" id="KW-0813">Transport</keyword>
<dbReference type="Gene3D" id="1.10.287.1260">
    <property type="match status" value="1"/>
</dbReference>
<dbReference type="InterPro" id="IPR006685">
    <property type="entry name" value="MscS_channel_2nd"/>
</dbReference>
<reference evidence="13 14" key="1">
    <citation type="journal article" date="2021" name="BMC Genomics">
        <title>Datura genome reveals duplications of psychoactive alkaloid biosynthetic genes and high mutation rate following tissue culture.</title>
        <authorList>
            <person name="Rajewski A."/>
            <person name="Carter-House D."/>
            <person name="Stajich J."/>
            <person name="Litt A."/>
        </authorList>
    </citation>
    <scope>NUCLEOTIDE SEQUENCE [LARGE SCALE GENOMIC DNA]</scope>
    <source>
        <strain evidence="13">AR-01</strain>
    </source>
</reference>
<dbReference type="Gene3D" id="2.30.30.60">
    <property type="match status" value="1"/>
</dbReference>
<evidence type="ECO:0000256" key="1">
    <source>
        <dbReference type="ARBA" id="ARBA00004141"/>
    </source>
</evidence>
<dbReference type="PANTHER" id="PTHR43634">
    <property type="entry name" value="OW CONDUCTANCE MECHANOSENSITIVE CHANNEL"/>
    <property type="match status" value="1"/>
</dbReference>
<dbReference type="Pfam" id="PF25237">
    <property type="entry name" value="MSL2_3"/>
    <property type="match status" value="1"/>
</dbReference>
<dbReference type="InterPro" id="IPR057483">
    <property type="entry name" value="MSL2/3_TM_dom"/>
</dbReference>
<sequence>MAAAGSLQLSHYLGTCKNHERLKKYSSIQNTLGRSRWHSCCTNLSSFSSRQDSWSIHHLRRLQVKKHVIPYRSNLFKCNSFLKSDQAFDISVKNAAIILKRSYNSLQGSPHLLKLLPAIGILGFAVWGLAPLLRQSRNVLLHKSDNSWGKSGTYHVMTFYLQPLLLWTGAILVCRALDPMVLPTEASQIVKQRLLNFVKSLSTVLASAYCLSSVIQQAQKFFMETSDANDTRNMGFQFAGRAVYTAVWVAAASLFMELLGFSTQKWLTAGGLGTVLLTLAGREIFTNFLSSIMIHATRPFVLNEWIQTKIEGYEVSGTVEHVGWWSPTIIRGEDREAIHIPNHKFTVNVVRNLTQKTHWRIKTHLAISHLDVSKINNIVADMRKVLAKNPQVEQQRLHRRVFLENVNPENQALLILISCFVKTSHFEEYLCVKEAILLDLLRVIRHHRARLATPIRTVQKIYSDADLDNMPYDSAFSRGAASTRPLLLIEPSYKVNGEDRTKGRPVRVNGEEDTKEKATIKTAPDSKVETKSGPASDPKIKETLPANSHGKDVPISDLKLDPKVDKMAYAESKDDIKMASDPKPSKATVKNTSKPVSKAETKSAEVGTSDTKDLPETISSNKQVKKVNQGSGRSTNVVDNSANSPSDVREKTVSIPSTAQSKREDEKPQVTQPSVSSKPALEENIVLGVALEGSKRTLPIEEELSLPPNPAESKEMATTRSGNASTAAEKDKQDGQRSNRPTSATPDQQGKRPSTGN</sequence>
<evidence type="ECO:0000313" key="13">
    <source>
        <dbReference type="EMBL" id="MCD7467347.1"/>
    </source>
</evidence>
<evidence type="ECO:0000256" key="2">
    <source>
        <dbReference type="ARBA" id="ARBA00008017"/>
    </source>
</evidence>
<protein>
    <recommendedName>
        <fullName evidence="15">Mechanosensitive ion channel protein 2, chloroplastic-like</fullName>
    </recommendedName>
</protein>
<dbReference type="SUPFAM" id="SSF50182">
    <property type="entry name" value="Sm-like ribonucleoproteins"/>
    <property type="match status" value="1"/>
</dbReference>
<evidence type="ECO:0000259" key="11">
    <source>
        <dbReference type="Pfam" id="PF24956"/>
    </source>
</evidence>
<evidence type="ECO:0000256" key="8">
    <source>
        <dbReference type="SAM" id="MobiDB-lite"/>
    </source>
</evidence>
<feature type="transmembrane region" description="Helical" evidence="9">
    <location>
        <begin position="238"/>
        <end position="259"/>
    </location>
</feature>
<feature type="compositionally biased region" description="Basic and acidic residues" evidence="8">
    <location>
        <begin position="509"/>
        <end position="530"/>
    </location>
</feature>
<dbReference type="InterPro" id="IPR045042">
    <property type="entry name" value="YnaI-like"/>
</dbReference>
<comment type="similarity">
    <text evidence="2">Belongs to the MscS (TC 1.A.23) family.</text>
</comment>
<evidence type="ECO:0000256" key="3">
    <source>
        <dbReference type="ARBA" id="ARBA00022692"/>
    </source>
</evidence>
<accession>A0ABS8T7G0</accession>
<proteinExistence type="inferred from homology"/>
<dbReference type="Proteomes" id="UP000823775">
    <property type="component" value="Unassembled WGS sequence"/>
</dbReference>
<organism evidence="13 14">
    <name type="scientific">Datura stramonium</name>
    <name type="common">Jimsonweed</name>
    <name type="synonym">Common thornapple</name>
    <dbReference type="NCBI Taxonomy" id="4076"/>
    <lineage>
        <taxon>Eukaryota</taxon>
        <taxon>Viridiplantae</taxon>
        <taxon>Streptophyta</taxon>
        <taxon>Embryophyta</taxon>
        <taxon>Tracheophyta</taxon>
        <taxon>Spermatophyta</taxon>
        <taxon>Magnoliopsida</taxon>
        <taxon>eudicotyledons</taxon>
        <taxon>Gunneridae</taxon>
        <taxon>Pentapetalae</taxon>
        <taxon>asterids</taxon>
        <taxon>lamiids</taxon>
        <taxon>Solanales</taxon>
        <taxon>Solanaceae</taxon>
        <taxon>Solanoideae</taxon>
        <taxon>Datureae</taxon>
        <taxon>Datura</taxon>
    </lineage>
</organism>
<feature type="compositionally biased region" description="Basic and acidic residues" evidence="8">
    <location>
        <begin position="549"/>
        <end position="559"/>
    </location>
</feature>
<evidence type="ECO:0000256" key="6">
    <source>
        <dbReference type="ARBA" id="ARBA00023136"/>
    </source>
</evidence>
<evidence type="ECO:0000256" key="7">
    <source>
        <dbReference type="ARBA" id="ARBA00023303"/>
    </source>
</evidence>
<feature type="compositionally biased region" description="Basic and acidic residues" evidence="8">
    <location>
        <begin position="728"/>
        <end position="737"/>
    </location>
</feature>
<feature type="transmembrane region" description="Helical" evidence="9">
    <location>
        <begin position="153"/>
        <end position="173"/>
    </location>
</feature>
<keyword evidence="4 9" id="KW-1133">Transmembrane helix</keyword>
<evidence type="ECO:0000256" key="5">
    <source>
        <dbReference type="ARBA" id="ARBA00023065"/>
    </source>
</evidence>
<feature type="transmembrane region" description="Helical" evidence="9">
    <location>
        <begin position="112"/>
        <end position="133"/>
    </location>
</feature>
<evidence type="ECO:0000256" key="9">
    <source>
        <dbReference type="SAM" id="Phobius"/>
    </source>
</evidence>
<dbReference type="InterPro" id="IPR023408">
    <property type="entry name" value="MscS_beta-dom_sf"/>
</dbReference>
<evidence type="ECO:0000313" key="14">
    <source>
        <dbReference type="Proteomes" id="UP000823775"/>
    </source>
</evidence>
<dbReference type="Pfam" id="PF24956">
    <property type="entry name" value="Msl2-3_C"/>
    <property type="match status" value="1"/>
</dbReference>
<keyword evidence="14" id="KW-1185">Reference proteome</keyword>
<dbReference type="EMBL" id="JACEIK010001222">
    <property type="protein sequence ID" value="MCD7467347.1"/>
    <property type="molecule type" value="Genomic_DNA"/>
</dbReference>
<comment type="caution">
    <text evidence="13">The sequence shown here is derived from an EMBL/GenBank/DDBJ whole genome shotgun (WGS) entry which is preliminary data.</text>
</comment>
<evidence type="ECO:0000259" key="12">
    <source>
        <dbReference type="Pfam" id="PF25237"/>
    </source>
</evidence>
<evidence type="ECO:0008006" key="15">
    <source>
        <dbReference type="Google" id="ProtNLM"/>
    </source>
</evidence>
<dbReference type="InterPro" id="IPR010920">
    <property type="entry name" value="LSM_dom_sf"/>
</dbReference>
<keyword evidence="6 9" id="KW-0472">Membrane</keyword>